<evidence type="ECO:0008006" key="3">
    <source>
        <dbReference type="Google" id="ProtNLM"/>
    </source>
</evidence>
<dbReference type="AlphaFoldDB" id="F3CDZ3"/>
<protein>
    <recommendedName>
        <fullName evidence="3">Fis family transcriptional regulator</fullName>
    </recommendedName>
</protein>
<evidence type="ECO:0000313" key="2">
    <source>
        <dbReference type="Proteomes" id="UP000005466"/>
    </source>
</evidence>
<reference evidence="1 2" key="1">
    <citation type="journal article" date="2011" name="PLoS Pathog.">
        <title>Dynamic evolution of pathogenicity revealed by sequencing and comparative genomics of 19 Pseudomonas syringae isolates.</title>
        <authorList>
            <person name="Baltrus D.A."/>
            <person name="Nishimura M.T."/>
            <person name="Romanchuk A."/>
            <person name="Chang J.H."/>
            <person name="Mukhtar M.S."/>
            <person name="Cherkis K."/>
            <person name="Roach J."/>
            <person name="Grant S.R."/>
            <person name="Jones C.D."/>
            <person name="Dangl J.L."/>
        </authorList>
    </citation>
    <scope>NUCLEOTIDE SEQUENCE [LARGE SCALE GENOMIC DNA]</scope>
    <source>
        <strain evidence="2">race 4</strain>
    </source>
</reference>
<comment type="caution">
    <text evidence="1">The sequence shown here is derived from an EMBL/GenBank/DDBJ whole genome shotgun (WGS) entry which is preliminary data.</text>
</comment>
<proteinExistence type="predicted"/>
<dbReference type="HOGENOM" id="CLU_3262579_0_0_6"/>
<dbReference type="Pfam" id="PF13384">
    <property type="entry name" value="HTH_23"/>
    <property type="match status" value="1"/>
</dbReference>
<accession>F3CDZ3</accession>
<dbReference type="Proteomes" id="UP000005466">
    <property type="component" value="Unassembled WGS sequence"/>
</dbReference>
<gene>
    <name evidence="1" type="ORF">Pgy4_31446</name>
</gene>
<sequence length="41" mass="4666">IDRDLKALIQECKAQGLSQAQASQNLGVNKMTVSRYWRESE</sequence>
<evidence type="ECO:0000313" key="1">
    <source>
        <dbReference type="EMBL" id="EGH17485.1"/>
    </source>
</evidence>
<dbReference type="EMBL" id="ADWY01001795">
    <property type="protein sequence ID" value="EGH17485.1"/>
    <property type="molecule type" value="Genomic_DNA"/>
</dbReference>
<feature type="non-terminal residue" evidence="1">
    <location>
        <position position="1"/>
    </location>
</feature>
<organism evidence="1 2">
    <name type="scientific">Pseudomonas savastanoi pv. glycinea str. race 4</name>
    <dbReference type="NCBI Taxonomy" id="875330"/>
    <lineage>
        <taxon>Bacteria</taxon>
        <taxon>Pseudomonadati</taxon>
        <taxon>Pseudomonadota</taxon>
        <taxon>Gammaproteobacteria</taxon>
        <taxon>Pseudomonadales</taxon>
        <taxon>Pseudomonadaceae</taxon>
        <taxon>Pseudomonas</taxon>
    </lineage>
</organism>
<name>F3CDZ3_PSESG</name>